<dbReference type="RefSeq" id="WP_353983713.1">
    <property type="nucleotide sequence ID" value="NZ_JBEWLY010000013.1"/>
</dbReference>
<evidence type="ECO:0000259" key="3">
    <source>
        <dbReference type="PROSITE" id="PS51724"/>
    </source>
</evidence>
<keyword evidence="2" id="KW-1133">Transmembrane helix</keyword>
<keyword evidence="2" id="KW-0472">Membrane</keyword>
<proteinExistence type="predicted"/>
<dbReference type="Gene3D" id="3.30.70.1070">
    <property type="entry name" value="Sporulation related repeat"/>
    <property type="match status" value="1"/>
</dbReference>
<evidence type="ECO:0000313" key="4">
    <source>
        <dbReference type="EMBL" id="MET1755238.1"/>
    </source>
</evidence>
<dbReference type="Proteomes" id="UP001548713">
    <property type="component" value="Unassembled WGS sequence"/>
</dbReference>
<organism evidence="4 5">
    <name type="scientific">Novosphingobium kalidii</name>
    <dbReference type="NCBI Taxonomy" id="3230299"/>
    <lineage>
        <taxon>Bacteria</taxon>
        <taxon>Pseudomonadati</taxon>
        <taxon>Pseudomonadota</taxon>
        <taxon>Alphaproteobacteria</taxon>
        <taxon>Sphingomonadales</taxon>
        <taxon>Sphingomonadaceae</taxon>
        <taxon>Novosphingobium</taxon>
    </lineage>
</organism>
<feature type="region of interest" description="Disordered" evidence="1">
    <location>
        <begin position="1"/>
        <end position="47"/>
    </location>
</feature>
<dbReference type="EMBL" id="JBEWLY010000013">
    <property type="protein sequence ID" value="MET1755238.1"/>
    <property type="molecule type" value="Genomic_DNA"/>
</dbReference>
<name>A0ABV2D051_9SPHN</name>
<keyword evidence="2" id="KW-0812">Transmembrane</keyword>
<evidence type="ECO:0000256" key="2">
    <source>
        <dbReference type="SAM" id="Phobius"/>
    </source>
</evidence>
<reference evidence="4 5" key="1">
    <citation type="submission" date="2024-07" db="EMBL/GenBank/DDBJ databases">
        <title>Novosphingobium kalidii RD2P27.</title>
        <authorList>
            <person name="Sun J.-Q."/>
        </authorList>
    </citation>
    <scope>NUCLEOTIDE SEQUENCE [LARGE SCALE GENOMIC DNA]</scope>
    <source>
        <strain evidence="4 5">RD2P27</strain>
    </source>
</reference>
<sequence>MSFPSEGREGSGEPQGYESGKAQGFSAPSKFSAPQDDRRFDSRFAAADELDLGDDDIRLPWLEGDDNDEDEQPGHNTAQLLVFVLMGLVALALIVGAIWWAQRDGADQTLVADGATIESPDAPYKTRPDDPGGEFVAGSGDTSFAVAEGQTRQVRIDSSAPVPTSTPTAEVSPAAASSTPAAEAQGSGDTSGVGVQVAAYSTRELAEQGWSRLSQQYDMLSGARYRIVEGRADIGTVYRLQVMAGDVAAANQLCTNLKNAGLSCQVKR</sequence>
<dbReference type="InterPro" id="IPR036680">
    <property type="entry name" value="SPOR-like_sf"/>
</dbReference>
<feature type="domain" description="SPOR" evidence="3">
    <location>
        <begin position="187"/>
        <end position="268"/>
    </location>
</feature>
<feature type="compositionally biased region" description="Low complexity" evidence="1">
    <location>
        <begin position="158"/>
        <end position="184"/>
    </location>
</feature>
<feature type="transmembrane region" description="Helical" evidence="2">
    <location>
        <begin position="80"/>
        <end position="101"/>
    </location>
</feature>
<keyword evidence="5" id="KW-1185">Reference proteome</keyword>
<comment type="caution">
    <text evidence="4">The sequence shown here is derived from an EMBL/GenBank/DDBJ whole genome shotgun (WGS) entry which is preliminary data.</text>
</comment>
<feature type="compositionally biased region" description="Basic and acidic residues" evidence="1">
    <location>
        <begin position="1"/>
        <end position="11"/>
    </location>
</feature>
<dbReference type="InterPro" id="IPR007730">
    <property type="entry name" value="SPOR-like_dom"/>
</dbReference>
<accession>A0ABV2D051</accession>
<protein>
    <submittedName>
        <fullName evidence="4">SPOR domain-containing protein</fullName>
    </submittedName>
</protein>
<dbReference type="Pfam" id="PF05036">
    <property type="entry name" value="SPOR"/>
    <property type="match status" value="1"/>
</dbReference>
<feature type="region of interest" description="Disordered" evidence="1">
    <location>
        <begin position="151"/>
        <end position="192"/>
    </location>
</feature>
<evidence type="ECO:0000256" key="1">
    <source>
        <dbReference type="SAM" id="MobiDB-lite"/>
    </source>
</evidence>
<dbReference type="PROSITE" id="PS51724">
    <property type="entry name" value="SPOR"/>
    <property type="match status" value="1"/>
</dbReference>
<evidence type="ECO:0000313" key="5">
    <source>
        <dbReference type="Proteomes" id="UP001548713"/>
    </source>
</evidence>
<gene>
    <name evidence="4" type="ORF">ABVV53_07185</name>
</gene>